<accession>A0A383D151</accession>
<protein>
    <submittedName>
        <fullName evidence="2">Uncharacterized protein</fullName>
    </submittedName>
</protein>
<evidence type="ECO:0000256" key="1">
    <source>
        <dbReference type="SAM" id="Phobius"/>
    </source>
</evidence>
<name>A0A383D151_9ZZZZ</name>
<dbReference type="Pfam" id="PF19606">
    <property type="entry name" value="DUF6111"/>
    <property type="match status" value="1"/>
</dbReference>
<feature type="transmembrane region" description="Helical" evidence="1">
    <location>
        <begin position="6"/>
        <end position="23"/>
    </location>
</feature>
<gene>
    <name evidence="2" type="ORF">METZ01_LOCUS490894</name>
</gene>
<keyword evidence="1" id="KW-0812">Transmembrane</keyword>
<feature type="transmembrane region" description="Helical" evidence="1">
    <location>
        <begin position="44"/>
        <end position="65"/>
    </location>
</feature>
<dbReference type="AlphaFoldDB" id="A0A383D151"/>
<dbReference type="EMBL" id="UINC01213323">
    <property type="protein sequence ID" value="SVE38040.1"/>
    <property type="molecule type" value="Genomic_DNA"/>
</dbReference>
<evidence type="ECO:0000313" key="2">
    <source>
        <dbReference type="EMBL" id="SVE38040.1"/>
    </source>
</evidence>
<keyword evidence="1" id="KW-0472">Membrane</keyword>
<sequence length="92" mass="10207">MKLLLTKILPLLVPIAIYVVWLIHARKKAKTLGQSKPRMREAPWLTMALTGVTILIISLIALGLFTGDKPGGIYIPPHMENGEIIPGQIKRK</sequence>
<reference evidence="2" key="1">
    <citation type="submission" date="2018-05" db="EMBL/GenBank/DDBJ databases">
        <authorList>
            <person name="Lanie J.A."/>
            <person name="Ng W.-L."/>
            <person name="Kazmierczak K.M."/>
            <person name="Andrzejewski T.M."/>
            <person name="Davidsen T.M."/>
            <person name="Wayne K.J."/>
            <person name="Tettelin H."/>
            <person name="Glass J.I."/>
            <person name="Rusch D."/>
            <person name="Podicherti R."/>
            <person name="Tsui H.-C.T."/>
            <person name="Winkler M.E."/>
        </authorList>
    </citation>
    <scope>NUCLEOTIDE SEQUENCE</scope>
</reference>
<proteinExistence type="predicted"/>
<organism evidence="2">
    <name type="scientific">marine metagenome</name>
    <dbReference type="NCBI Taxonomy" id="408172"/>
    <lineage>
        <taxon>unclassified sequences</taxon>
        <taxon>metagenomes</taxon>
        <taxon>ecological metagenomes</taxon>
    </lineage>
</organism>
<keyword evidence="1" id="KW-1133">Transmembrane helix</keyword>
<dbReference type="InterPro" id="IPR046093">
    <property type="entry name" value="DUF6111"/>
</dbReference>